<gene>
    <name evidence="1" type="ORF">ROHU_025415</name>
</gene>
<keyword evidence="2" id="KW-1185">Reference proteome</keyword>
<evidence type="ECO:0000313" key="1">
    <source>
        <dbReference type="EMBL" id="RXN19896.1"/>
    </source>
</evidence>
<reference evidence="1 2" key="1">
    <citation type="submission" date="2018-03" db="EMBL/GenBank/DDBJ databases">
        <title>Draft genome sequence of Rohu Carp (Labeo rohita).</title>
        <authorList>
            <person name="Das P."/>
            <person name="Kushwaha B."/>
            <person name="Joshi C.G."/>
            <person name="Kumar D."/>
            <person name="Nagpure N.S."/>
            <person name="Sahoo L."/>
            <person name="Das S.P."/>
            <person name="Bit A."/>
            <person name="Patnaik S."/>
            <person name="Meher P.K."/>
            <person name="Jayasankar P."/>
            <person name="Koringa P.G."/>
            <person name="Patel N.V."/>
            <person name="Hinsu A.T."/>
            <person name="Kumar R."/>
            <person name="Pandey M."/>
            <person name="Agarwal S."/>
            <person name="Srivastava S."/>
            <person name="Singh M."/>
            <person name="Iquebal M.A."/>
            <person name="Jaiswal S."/>
            <person name="Angadi U.B."/>
            <person name="Kumar N."/>
            <person name="Raza M."/>
            <person name="Shah T.M."/>
            <person name="Rai A."/>
            <person name="Jena J.K."/>
        </authorList>
    </citation>
    <scope>NUCLEOTIDE SEQUENCE [LARGE SCALE GENOMIC DNA]</scope>
    <source>
        <strain evidence="1">DASCIFA01</strain>
        <tissue evidence="1">Testis</tissue>
    </source>
</reference>
<name>A0A498MMG8_LABRO</name>
<dbReference type="AlphaFoldDB" id="A0A498MMG8"/>
<evidence type="ECO:0000313" key="2">
    <source>
        <dbReference type="Proteomes" id="UP000290572"/>
    </source>
</evidence>
<comment type="caution">
    <text evidence="1">The sequence shown here is derived from an EMBL/GenBank/DDBJ whole genome shotgun (WGS) entry which is preliminary data.</text>
</comment>
<proteinExistence type="predicted"/>
<organism evidence="1 2">
    <name type="scientific">Labeo rohita</name>
    <name type="common">Indian major carp</name>
    <name type="synonym">Cyprinus rohita</name>
    <dbReference type="NCBI Taxonomy" id="84645"/>
    <lineage>
        <taxon>Eukaryota</taxon>
        <taxon>Metazoa</taxon>
        <taxon>Chordata</taxon>
        <taxon>Craniata</taxon>
        <taxon>Vertebrata</taxon>
        <taxon>Euteleostomi</taxon>
        <taxon>Actinopterygii</taxon>
        <taxon>Neopterygii</taxon>
        <taxon>Teleostei</taxon>
        <taxon>Ostariophysi</taxon>
        <taxon>Cypriniformes</taxon>
        <taxon>Cyprinidae</taxon>
        <taxon>Labeoninae</taxon>
        <taxon>Labeonini</taxon>
        <taxon>Labeo</taxon>
    </lineage>
</organism>
<dbReference type="Proteomes" id="UP000290572">
    <property type="component" value="Unassembled WGS sequence"/>
</dbReference>
<dbReference type="EMBL" id="QBIY01012657">
    <property type="protein sequence ID" value="RXN19896.1"/>
    <property type="molecule type" value="Genomic_DNA"/>
</dbReference>
<sequence length="134" mass="15119">MGKMSVEDCSETAEQELGLKWEERVWSRLRGFQKASGIVRVAEKKEDGFTQLPKVLCCHEAGQESDRLLERKQHPVGKVSWQACLFMLPRMAQHASVSGQGESRGHRFGHHREMGMPVGCSGQQSQLLAHYDLL</sequence>
<accession>A0A498MMG8</accession>
<protein>
    <submittedName>
        <fullName evidence="1">Uncharacterized protein</fullName>
    </submittedName>
</protein>